<reference evidence="1 2" key="1">
    <citation type="submission" date="2015-09" db="EMBL/GenBank/DDBJ databases">
        <authorList>
            <consortium name="Pathogen Informatics"/>
        </authorList>
    </citation>
    <scope>NUCLEOTIDE SEQUENCE [LARGE SCALE GENOMIC DNA]</scope>
    <source>
        <strain evidence="1 2">2789STDY5834939</strain>
    </source>
</reference>
<sequence>MRTEYRNDPTVDTADLPYGWHKGDTCVMITNKAKKSTSEYIVESYDGVYFGVRSHTGLYHRVSPWRIFRTKEEAIEILAEQKYGGISL</sequence>
<organism evidence="1 2">
    <name type="scientific">Anaerotruncus colihominis</name>
    <dbReference type="NCBI Taxonomy" id="169435"/>
    <lineage>
        <taxon>Bacteria</taxon>
        <taxon>Bacillati</taxon>
        <taxon>Bacillota</taxon>
        <taxon>Clostridia</taxon>
        <taxon>Eubacteriales</taxon>
        <taxon>Oscillospiraceae</taxon>
        <taxon>Anaerotruncus</taxon>
    </lineage>
</organism>
<proteinExistence type="predicted"/>
<gene>
    <name evidence="1" type="ORF">ERS852551_01758</name>
</gene>
<dbReference type="OrthoDB" id="1913050at2"/>
<evidence type="ECO:0000313" key="1">
    <source>
        <dbReference type="EMBL" id="CUP72904.1"/>
    </source>
</evidence>
<protein>
    <submittedName>
        <fullName evidence="1">Uncharacterized protein</fullName>
    </submittedName>
</protein>
<dbReference type="AlphaFoldDB" id="A0A174QHZ1"/>
<accession>A0A174QHZ1</accession>
<dbReference type="EMBL" id="CZBE01000010">
    <property type="protein sequence ID" value="CUP72904.1"/>
    <property type="molecule type" value="Genomic_DNA"/>
</dbReference>
<dbReference type="RefSeq" id="WP_055244996.1">
    <property type="nucleotide sequence ID" value="NZ_CZBE01000010.1"/>
</dbReference>
<evidence type="ECO:0000313" key="2">
    <source>
        <dbReference type="Proteomes" id="UP000095765"/>
    </source>
</evidence>
<name>A0A174QHZ1_9FIRM</name>
<dbReference type="Proteomes" id="UP000095765">
    <property type="component" value="Unassembled WGS sequence"/>
</dbReference>